<evidence type="ECO:0000256" key="2">
    <source>
        <dbReference type="SAM" id="SignalP"/>
    </source>
</evidence>
<protein>
    <submittedName>
        <fullName evidence="4">Transporter substrate-binding domain-containing protein</fullName>
    </submittedName>
</protein>
<dbReference type="RefSeq" id="WP_282589265.1">
    <property type="nucleotide sequence ID" value="NZ_JAMOIM010000072.1"/>
</dbReference>
<dbReference type="Proteomes" id="UP001165667">
    <property type="component" value="Unassembled WGS sequence"/>
</dbReference>
<proteinExistence type="predicted"/>
<dbReference type="Pfam" id="PF00497">
    <property type="entry name" value="SBP_bac_3"/>
    <property type="match status" value="1"/>
</dbReference>
<evidence type="ECO:0000259" key="3">
    <source>
        <dbReference type="SMART" id="SM00062"/>
    </source>
</evidence>
<reference evidence="4" key="1">
    <citation type="submission" date="2022-05" db="EMBL/GenBank/DDBJ databases">
        <authorList>
            <person name="Pankratov T."/>
        </authorList>
    </citation>
    <scope>NUCLEOTIDE SEQUENCE</scope>
    <source>
        <strain evidence="4">BP6-180914</strain>
    </source>
</reference>
<accession>A0AA42CRW6</accession>
<evidence type="ECO:0000313" key="5">
    <source>
        <dbReference type="Proteomes" id="UP001165667"/>
    </source>
</evidence>
<dbReference type="PANTHER" id="PTHR35936">
    <property type="entry name" value="MEMBRANE-BOUND LYTIC MUREIN TRANSGLYCOSYLASE F"/>
    <property type="match status" value="1"/>
</dbReference>
<name>A0AA42CRW6_9HYPH</name>
<organism evidence="4 5">
    <name type="scientific">Lichenifustis flavocetrariae</name>
    <dbReference type="NCBI Taxonomy" id="2949735"/>
    <lineage>
        <taxon>Bacteria</taxon>
        <taxon>Pseudomonadati</taxon>
        <taxon>Pseudomonadota</taxon>
        <taxon>Alphaproteobacteria</taxon>
        <taxon>Hyphomicrobiales</taxon>
        <taxon>Lichenihabitantaceae</taxon>
        <taxon>Lichenifustis</taxon>
    </lineage>
</organism>
<dbReference type="InterPro" id="IPR001638">
    <property type="entry name" value="Solute-binding_3/MltF_N"/>
</dbReference>
<evidence type="ECO:0000313" key="4">
    <source>
        <dbReference type="EMBL" id="MCW6512890.1"/>
    </source>
</evidence>
<gene>
    <name evidence="4" type="ORF">M8523_33980</name>
</gene>
<evidence type="ECO:0000256" key="1">
    <source>
        <dbReference type="ARBA" id="ARBA00022729"/>
    </source>
</evidence>
<feature type="domain" description="Solute-binding protein family 3/N-terminal" evidence="3">
    <location>
        <begin position="57"/>
        <end position="286"/>
    </location>
</feature>
<feature type="chain" id="PRO_5041334577" evidence="2">
    <location>
        <begin position="29"/>
        <end position="296"/>
    </location>
</feature>
<feature type="signal peptide" evidence="2">
    <location>
        <begin position="1"/>
        <end position="28"/>
    </location>
</feature>
<comment type="caution">
    <text evidence="4">The sequence shown here is derived from an EMBL/GenBank/DDBJ whole genome shotgun (WGS) entry which is preliminary data.</text>
</comment>
<dbReference type="PANTHER" id="PTHR35936:SF17">
    <property type="entry name" value="ARGININE-BINDING EXTRACELLULAR PROTEIN ARTP"/>
    <property type="match status" value="1"/>
</dbReference>
<dbReference type="Gene3D" id="3.40.190.10">
    <property type="entry name" value="Periplasmic binding protein-like II"/>
    <property type="match status" value="2"/>
</dbReference>
<dbReference type="SMART" id="SM00062">
    <property type="entry name" value="PBPb"/>
    <property type="match status" value="1"/>
</dbReference>
<sequence>MTFSFARSAALTLALGLAVPLSGTASRAADIPTPEAFGKAPECVALRTKYPTLTGKKIMVGLGGYTAGFEAPSAADPTVIEGLDPDLISYMGECLGFSHEFQNGSFNVLLTAITSGRVDMGPSLYVTDVRRKQVAFVSNFAVIDGSVVKKGNPKGLTSLDALCGATVAAAAGTYEAVSLVPPQTEKCEKAGKPPVNLLLLQNTDNSVQAVQSGRADIYLTALSDANALAKSAPDLGTGFSIDLPILNGFPIAKTNTLMRGAILDSMKAIQAQGIEKVLLVKWGQGDGSERPAEDKD</sequence>
<dbReference type="SUPFAM" id="SSF53850">
    <property type="entry name" value="Periplasmic binding protein-like II"/>
    <property type="match status" value="1"/>
</dbReference>
<dbReference type="AlphaFoldDB" id="A0AA42CRW6"/>
<dbReference type="EMBL" id="JAMOIM010000072">
    <property type="protein sequence ID" value="MCW6512890.1"/>
    <property type="molecule type" value="Genomic_DNA"/>
</dbReference>
<keyword evidence="5" id="KW-1185">Reference proteome</keyword>
<keyword evidence="1 2" id="KW-0732">Signal</keyword>